<evidence type="ECO:0000313" key="2">
    <source>
        <dbReference type="Proteomes" id="UP000281738"/>
    </source>
</evidence>
<name>A0A3N2CYN9_9ACTN</name>
<dbReference type="EMBL" id="RKHO01000001">
    <property type="protein sequence ID" value="ROR92657.1"/>
    <property type="molecule type" value="Genomic_DNA"/>
</dbReference>
<proteinExistence type="predicted"/>
<keyword evidence="2" id="KW-1185">Reference proteome</keyword>
<comment type="caution">
    <text evidence="1">The sequence shown here is derived from an EMBL/GenBank/DDBJ whole genome shotgun (WGS) entry which is preliminary data.</text>
</comment>
<dbReference type="Proteomes" id="UP000281738">
    <property type="component" value="Unassembled WGS sequence"/>
</dbReference>
<sequence>MAVATLSPVLSEGAPVAVDDRVRAGRLSVPRPSVRRMPPPTLVSTREALTVLRSAGVGARSADRVLAGGLAGTAVRARSVLLHDEGRVRQLAERRVLAGRTLAQQCPQGLFVARRDLPRGLSRSDQERWFAHGWGEISRWVMLRLQLEIERDGPRPFVACTGGFVTFGAEITRARSVDGSAPSFDLAAPASWFEVFDGARLRTGPGRPWVIHPPTQVARVPSARVRIGG</sequence>
<protein>
    <submittedName>
        <fullName evidence="1">Uncharacterized protein</fullName>
    </submittedName>
</protein>
<reference evidence="1 2" key="1">
    <citation type="submission" date="2018-11" db="EMBL/GenBank/DDBJ databases">
        <title>Sequencing the genomes of 1000 actinobacteria strains.</title>
        <authorList>
            <person name="Klenk H.-P."/>
        </authorList>
    </citation>
    <scope>NUCLEOTIDE SEQUENCE [LARGE SCALE GENOMIC DNA]</scope>
    <source>
        <strain evidence="1 2">DSM 12652</strain>
    </source>
</reference>
<evidence type="ECO:0000313" key="1">
    <source>
        <dbReference type="EMBL" id="ROR92657.1"/>
    </source>
</evidence>
<organism evidence="1 2">
    <name type="scientific">Nocardioides aurantiacus</name>
    <dbReference type="NCBI Taxonomy" id="86796"/>
    <lineage>
        <taxon>Bacteria</taxon>
        <taxon>Bacillati</taxon>
        <taxon>Actinomycetota</taxon>
        <taxon>Actinomycetes</taxon>
        <taxon>Propionibacteriales</taxon>
        <taxon>Nocardioidaceae</taxon>
        <taxon>Nocardioides</taxon>
    </lineage>
</organism>
<gene>
    <name evidence="1" type="ORF">EDD33_3554</name>
</gene>
<dbReference type="AlphaFoldDB" id="A0A3N2CYN9"/>
<accession>A0A3N2CYN9</accession>